<accession>A0A1M6WHQ2</accession>
<evidence type="ECO:0000313" key="2">
    <source>
        <dbReference type="Proteomes" id="UP000184363"/>
    </source>
</evidence>
<dbReference type="STRING" id="1848.SAMN05443637_114184"/>
<dbReference type="InterPro" id="IPR025339">
    <property type="entry name" value="DUF4245"/>
</dbReference>
<proteinExistence type="predicted"/>
<protein>
    <recommendedName>
        <fullName evidence="3">DUF4245 domain-containing protein</fullName>
    </recommendedName>
</protein>
<dbReference type="EMBL" id="FRAP01000014">
    <property type="protein sequence ID" value="SHK93280.1"/>
    <property type="molecule type" value="Genomic_DNA"/>
</dbReference>
<keyword evidence="2" id="KW-1185">Reference proteome</keyword>
<name>A0A1M6WHQ2_PSETH</name>
<dbReference type="AlphaFoldDB" id="A0A1M6WHQ2"/>
<dbReference type="Proteomes" id="UP000184363">
    <property type="component" value="Unassembled WGS sequence"/>
</dbReference>
<dbReference type="Pfam" id="PF14030">
    <property type="entry name" value="DUF4245"/>
    <property type="match status" value="1"/>
</dbReference>
<sequence length="189" mass="19887">MSKPPRSALSVRDMVGAVVVLVVLALFVAGVSRSCTFAPGGPQVDQAATPTIDAAADLRRYAGEVPFPVRVPELPEGWRANSSGLDRVADGSDERVVRVGYLTVANRFLRLLQGTASEEQLLRAQAGGAAVGAQGPVDVDGTRWVVYTADEPIWIADAGEVRYLITGSASEADFRALAEAVQQAPVVGR</sequence>
<dbReference type="RefSeq" id="WP_073458477.1">
    <property type="nucleotide sequence ID" value="NZ_CALGVN010000014.1"/>
</dbReference>
<organism evidence="1 2">
    <name type="scientific">Pseudonocardia thermophila</name>
    <dbReference type="NCBI Taxonomy" id="1848"/>
    <lineage>
        <taxon>Bacteria</taxon>
        <taxon>Bacillati</taxon>
        <taxon>Actinomycetota</taxon>
        <taxon>Actinomycetes</taxon>
        <taxon>Pseudonocardiales</taxon>
        <taxon>Pseudonocardiaceae</taxon>
        <taxon>Pseudonocardia</taxon>
    </lineage>
</organism>
<reference evidence="1 2" key="1">
    <citation type="submission" date="2016-11" db="EMBL/GenBank/DDBJ databases">
        <authorList>
            <person name="Jaros S."/>
            <person name="Januszkiewicz K."/>
            <person name="Wedrychowicz H."/>
        </authorList>
    </citation>
    <scope>NUCLEOTIDE SEQUENCE [LARGE SCALE GENOMIC DNA]</scope>
    <source>
        <strain evidence="1 2">DSM 43832</strain>
    </source>
</reference>
<gene>
    <name evidence="1" type="ORF">SAMN05443637_114184</name>
</gene>
<evidence type="ECO:0000313" key="1">
    <source>
        <dbReference type="EMBL" id="SHK93280.1"/>
    </source>
</evidence>
<evidence type="ECO:0008006" key="3">
    <source>
        <dbReference type="Google" id="ProtNLM"/>
    </source>
</evidence>